<protein>
    <submittedName>
        <fullName evidence="3">Alpha/beta fold hydrolase</fullName>
    </submittedName>
</protein>
<gene>
    <name evidence="3" type="ORF">MW084_00135</name>
</gene>
<organism evidence="3 4">
    <name type="scientific">Streptomyces sudanensis</name>
    <dbReference type="NCBI Taxonomy" id="436397"/>
    <lineage>
        <taxon>Bacteria</taxon>
        <taxon>Bacillati</taxon>
        <taxon>Actinomycetota</taxon>
        <taxon>Actinomycetes</taxon>
        <taxon>Kitasatosporales</taxon>
        <taxon>Streptomycetaceae</taxon>
        <taxon>Streptomyces</taxon>
    </lineage>
</organism>
<dbReference type="Gene3D" id="3.40.50.1820">
    <property type="entry name" value="alpha/beta hydrolase"/>
    <property type="match status" value="1"/>
</dbReference>
<reference evidence="3" key="1">
    <citation type="submission" date="2022-04" db="EMBL/GenBank/DDBJ databases">
        <title>Systematic whole-genome sequencing reveals an unexpected diversity among actinomycetoma pathogens and provides insights into their antibacterial susceptibilities.</title>
        <authorList>
            <person name="Watson A.K."/>
            <person name="Kepplinger B."/>
            <person name="Bakhiet S.M."/>
            <person name="Mhmoud N.A."/>
            <person name="Chapman J."/>
            <person name="Allenby N."/>
            <person name="Mickiewicz K."/>
            <person name="Goodfellow M."/>
            <person name="Fahal A.H."/>
            <person name="Errington J."/>
        </authorList>
    </citation>
    <scope>NUCLEOTIDE SEQUENCE</scope>
    <source>
        <strain evidence="3">SD 504</strain>
    </source>
</reference>
<dbReference type="InterPro" id="IPR012223">
    <property type="entry name" value="TEII"/>
</dbReference>
<feature type="domain" description="Thioesterase" evidence="2">
    <location>
        <begin position="7"/>
        <end position="231"/>
    </location>
</feature>
<dbReference type="InterPro" id="IPR001031">
    <property type="entry name" value="Thioesterase"/>
</dbReference>
<evidence type="ECO:0000256" key="1">
    <source>
        <dbReference type="ARBA" id="ARBA00007169"/>
    </source>
</evidence>
<dbReference type="Pfam" id="PF00975">
    <property type="entry name" value="Thioesterase"/>
    <property type="match status" value="1"/>
</dbReference>
<dbReference type="EMBL" id="CP095474">
    <property type="protein sequence ID" value="URN14583.1"/>
    <property type="molecule type" value="Genomic_DNA"/>
</dbReference>
<proteinExistence type="inferred from homology"/>
<dbReference type="RefSeq" id="WP_010471583.1">
    <property type="nucleotide sequence ID" value="NZ_CP095474.1"/>
</dbReference>
<dbReference type="PANTHER" id="PTHR11487:SF0">
    <property type="entry name" value="S-ACYL FATTY ACID SYNTHASE THIOESTERASE, MEDIUM CHAIN"/>
    <property type="match status" value="1"/>
</dbReference>
<name>A0ABY4T6I6_9ACTN</name>
<dbReference type="InterPro" id="IPR029058">
    <property type="entry name" value="AB_hydrolase_fold"/>
</dbReference>
<dbReference type="SUPFAM" id="SSF53474">
    <property type="entry name" value="alpha/beta-Hydrolases"/>
    <property type="match status" value="1"/>
</dbReference>
<evidence type="ECO:0000259" key="2">
    <source>
        <dbReference type="Pfam" id="PF00975"/>
    </source>
</evidence>
<dbReference type="GO" id="GO:0016787">
    <property type="term" value="F:hydrolase activity"/>
    <property type="evidence" value="ECO:0007669"/>
    <property type="project" value="UniProtKB-KW"/>
</dbReference>
<dbReference type="Proteomes" id="UP001056383">
    <property type="component" value="Chromosome"/>
</dbReference>
<keyword evidence="3" id="KW-0378">Hydrolase</keyword>
<accession>A0ABY4T6I6</accession>
<keyword evidence="4" id="KW-1185">Reference proteome</keyword>
<comment type="similarity">
    <text evidence="1">Belongs to the thioesterase family.</text>
</comment>
<sequence>MTPDPVPLLCLPYAGAGASLFHAWQPQVPPGIRLAPLQLPGREERTDEEPFRDAASAVRALLPEAVAAAAGHRRVAVLGHSMGAVLAFELVRALEERTEIPVAHLYVSGSPGPCHGRAESTADLDDEAFLAAVERLAGYRHAAFDVPELRELLLPLLRADVALHETYRPLADAPVEAPLTCLRGDLDSLVTAEDAAQWSRATTGPFTYREPSGGHMYLLDSPGELLRLVAADLHPGAPAAAGVLPAGDGPAGREVP</sequence>
<dbReference type="PANTHER" id="PTHR11487">
    <property type="entry name" value="THIOESTERASE"/>
    <property type="match status" value="1"/>
</dbReference>
<evidence type="ECO:0000313" key="3">
    <source>
        <dbReference type="EMBL" id="URN14583.1"/>
    </source>
</evidence>
<evidence type="ECO:0000313" key="4">
    <source>
        <dbReference type="Proteomes" id="UP001056383"/>
    </source>
</evidence>